<organism evidence="1 2">
    <name type="scientific">Linnemannia gamsii</name>
    <dbReference type="NCBI Taxonomy" id="64522"/>
    <lineage>
        <taxon>Eukaryota</taxon>
        <taxon>Fungi</taxon>
        <taxon>Fungi incertae sedis</taxon>
        <taxon>Mucoromycota</taxon>
        <taxon>Mortierellomycotina</taxon>
        <taxon>Mortierellomycetes</taxon>
        <taxon>Mortierellales</taxon>
        <taxon>Mortierellaceae</taxon>
        <taxon>Linnemannia</taxon>
    </lineage>
</organism>
<sequence length="54" mass="6035">PPVWFDADVIDMEYFVPIGPDYEVTSISPGEEASVFGLIRKQGTMYAFGNDNTF</sequence>
<comment type="caution">
    <text evidence="1">The sequence shown here is derived from an EMBL/GenBank/DDBJ whole genome shotgun (WGS) entry which is preliminary data.</text>
</comment>
<dbReference type="EMBL" id="JAAAIM010003037">
    <property type="protein sequence ID" value="KAG0270378.1"/>
    <property type="molecule type" value="Genomic_DNA"/>
</dbReference>
<gene>
    <name evidence="1" type="ORF">BGZ96_006308</name>
</gene>
<feature type="non-terminal residue" evidence="1">
    <location>
        <position position="54"/>
    </location>
</feature>
<dbReference type="Proteomes" id="UP001194696">
    <property type="component" value="Unassembled WGS sequence"/>
</dbReference>
<keyword evidence="2" id="KW-1185">Reference proteome</keyword>
<accession>A0ABQ7JGW0</accession>
<evidence type="ECO:0000313" key="2">
    <source>
        <dbReference type="Proteomes" id="UP001194696"/>
    </source>
</evidence>
<feature type="non-terminal residue" evidence="1">
    <location>
        <position position="1"/>
    </location>
</feature>
<proteinExistence type="predicted"/>
<evidence type="ECO:0000313" key="1">
    <source>
        <dbReference type="EMBL" id="KAG0270378.1"/>
    </source>
</evidence>
<protein>
    <submittedName>
        <fullName evidence="1">Uncharacterized protein</fullName>
    </submittedName>
</protein>
<reference evidence="1 2" key="1">
    <citation type="journal article" date="2020" name="Fungal Divers.">
        <title>Resolving the Mortierellaceae phylogeny through synthesis of multi-gene phylogenetics and phylogenomics.</title>
        <authorList>
            <person name="Vandepol N."/>
            <person name="Liber J."/>
            <person name="Desiro A."/>
            <person name="Na H."/>
            <person name="Kennedy M."/>
            <person name="Barry K."/>
            <person name="Grigoriev I.V."/>
            <person name="Miller A.N."/>
            <person name="O'Donnell K."/>
            <person name="Stajich J.E."/>
            <person name="Bonito G."/>
        </authorList>
    </citation>
    <scope>NUCLEOTIDE SEQUENCE [LARGE SCALE GENOMIC DNA]</scope>
    <source>
        <strain evidence="1 2">AD045</strain>
    </source>
</reference>
<name>A0ABQ7JGW0_9FUNG</name>